<reference evidence="3" key="1">
    <citation type="submission" date="2021-11" db="EMBL/GenBank/DDBJ databases">
        <authorList>
            <consortium name="Genoscope - CEA"/>
            <person name="William W."/>
        </authorList>
    </citation>
    <scope>NUCLEOTIDE SEQUENCE</scope>
</reference>
<evidence type="ECO:0000256" key="2">
    <source>
        <dbReference type="SAM" id="MobiDB-lite"/>
    </source>
</evidence>
<sequence>MGAADDATRPAAHDDAAMVSPVVLAQRKRRAEAQKPPAVTPRDGAMTWEKRNNSLEDLRKQLRQRPARIRDAPTTPPEESRTVRRALAAQRALAVDSLAAECAARLALATNEDYSENPLNKYAHLEESLANLKRALQDAAKAVEAEEAAIEGEARTLHEVEADMRACTQRLLAGDTTVASKLEALDLELDSHASKQVREEERNELWDLREAPANALALARTRRLVPRDVSNSSIKVLRRLYASALPDNLDASRKLARRVFHTPALWLVHASAKDLSGMHEADLTRKYDCTQLDVVELRAVYGAVKSIRWRDVKGHADGRAAWRKAARDRLVALVDRERRGALRPHETRRPEYACFDATRVDLDAVVVVDVADLDVMETDSASFDGLSGHSLGA</sequence>
<dbReference type="EMBL" id="CAKKNE010000001">
    <property type="protein sequence ID" value="CAH0364487.1"/>
    <property type="molecule type" value="Genomic_DNA"/>
</dbReference>
<dbReference type="AlphaFoldDB" id="A0A8J2SF28"/>
<evidence type="ECO:0000256" key="1">
    <source>
        <dbReference type="SAM" id="Coils"/>
    </source>
</evidence>
<feature type="compositionally biased region" description="Basic and acidic residues" evidence="2">
    <location>
        <begin position="1"/>
        <end position="16"/>
    </location>
</feature>
<name>A0A8J2SF28_9STRA</name>
<proteinExistence type="predicted"/>
<organism evidence="3 4">
    <name type="scientific">Pelagomonas calceolata</name>
    <dbReference type="NCBI Taxonomy" id="35677"/>
    <lineage>
        <taxon>Eukaryota</taxon>
        <taxon>Sar</taxon>
        <taxon>Stramenopiles</taxon>
        <taxon>Ochrophyta</taxon>
        <taxon>Pelagophyceae</taxon>
        <taxon>Pelagomonadales</taxon>
        <taxon>Pelagomonadaceae</taxon>
        <taxon>Pelagomonas</taxon>
    </lineage>
</organism>
<keyword evidence="4" id="KW-1185">Reference proteome</keyword>
<accession>A0A8J2SF28</accession>
<feature type="coiled-coil region" evidence="1">
    <location>
        <begin position="122"/>
        <end position="153"/>
    </location>
</feature>
<evidence type="ECO:0000313" key="3">
    <source>
        <dbReference type="EMBL" id="CAH0364487.1"/>
    </source>
</evidence>
<dbReference type="Proteomes" id="UP000789595">
    <property type="component" value="Unassembled WGS sequence"/>
</dbReference>
<protein>
    <submittedName>
        <fullName evidence="3">Uncharacterized protein</fullName>
    </submittedName>
</protein>
<comment type="caution">
    <text evidence="3">The sequence shown here is derived from an EMBL/GenBank/DDBJ whole genome shotgun (WGS) entry which is preliminary data.</text>
</comment>
<dbReference type="OrthoDB" id="206734at2759"/>
<gene>
    <name evidence="3" type="ORF">PECAL_1P08510</name>
</gene>
<feature type="region of interest" description="Disordered" evidence="2">
    <location>
        <begin position="1"/>
        <end position="81"/>
    </location>
</feature>
<feature type="compositionally biased region" description="Basic and acidic residues" evidence="2">
    <location>
        <begin position="48"/>
        <end position="60"/>
    </location>
</feature>
<evidence type="ECO:0000313" key="4">
    <source>
        <dbReference type="Proteomes" id="UP000789595"/>
    </source>
</evidence>
<keyword evidence="1" id="KW-0175">Coiled coil</keyword>